<comment type="caution">
    <text evidence="7">The sequence shown here is derived from an EMBL/GenBank/DDBJ whole genome shotgun (WGS) entry which is preliminary data.</text>
</comment>
<evidence type="ECO:0000256" key="5">
    <source>
        <dbReference type="ARBA" id="ARBA00023242"/>
    </source>
</evidence>
<dbReference type="Proteomes" id="UP000636709">
    <property type="component" value="Unassembled WGS sequence"/>
</dbReference>
<comment type="subcellular location">
    <subcellularLocation>
        <location evidence="1">Nucleus</location>
    </subcellularLocation>
</comment>
<evidence type="ECO:0000259" key="6">
    <source>
        <dbReference type="PROSITE" id="PS50863"/>
    </source>
</evidence>
<dbReference type="CDD" id="cd10017">
    <property type="entry name" value="B3_DNA"/>
    <property type="match status" value="3"/>
</dbReference>
<evidence type="ECO:0000256" key="2">
    <source>
        <dbReference type="ARBA" id="ARBA00023015"/>
    </source>
</evidence>
<dbReference type="InterPro" id="IPR003340">
    <property type="entry name" value="B3_DNA-bd"/>
</dbReference>
<evidence type="ECO:0000256" key="3">
    <source>
        <dbReference type="ARBA" id="ARBA00023125"/>
    </source>
</evidence>
<evidence type="ECO:0000256" key="4">
    <source>
        <dbReference type="ARBA" id="ARBA00023163"/>
    </source>
</evidence>
<proteinExistence type="predicted"/>
<dbReference type="InterPro" id="IPR015300">
    <property type="entry name" value="DNA-bd_pseudobarrel_sf"/>
</dbReference>
<dbReference type="EMBL" id="JACEFO010002041">
    <property type="protein sequence ID" value="KAF8688182.1"/>
    <property type="molecule type" value="Genomic_DNA"/>
</dbReference>
<dbReference type="PANTHER" id="PTHR31674:SF86">
    <property type="entry name" value="B3 DOMAIN-CONTAINING PROTEIN OS04G0347400-RELATED"/>
    <property type="match status" value="1"/>
</dbReference>
<gene>
    <name evidence="7" type="ORF">HU200_042416</name>
</gene>
<name>A0A835EID5_9POAL</name>
<feature type="domain" description="TF-B3" evidence="6">
    <location>
        <begin position="279"/>
        <end position="374"/>
    </location>
</feature>
<dbReference type="GO" id="GO:0005634">
    <property type="term" value="C:nucleus"/>
    <property type="evidence" value="ECO:0007669"/>
    <property type="project" value="UniProtKB-SubCell"/>
</dbReference>
<dbReference type="AlphaFoldDB" id="A0A835EID5"/>
<dbReference type="Pfam" id="PF02362">
    <property type="entry name" value="B3"/>
    <property type="match status" value="3"/>
</dbReference>
<keyword evidence="8" id="KW-1185">Reference proteome</keyword>
<dbReference type="OrthoDB" id="670056at2759"/>
<keyword evidence="2" id="KW-0805">Transcription regulation</keyword>
<organism evidence="7 8">
    <name type="scientific">Digitaria exilis</name>
    <dbReference type="NCBI Taxonomy" id="1010633"/>
    <lineage>
        <taxon>Eukaryota</taxon>
        <taxon>Viridiplantae</taxon>
        <taxon>Streptophyta</taxon>
        <taxon>Embryophyta</taxon>
        <taxon>Tracheophyta</taxon>
        <taxon>Spermatophyta</taxon>
        <taxon>Magnoliopsida</taxon>
        <taxon>Liliopsida</taxon>
        <taxon>Poales</taxon>
        <taxon>Poaceae</taxon>
        <taxon>PACMAD clade</taxon>
        <taxon>Panicoideae</taxon>
        <taxon>Panicodae</taxon>
        <taxon>Paniceae</taxon>
        <taxon>Anthephorinae</taxon>
        <taxon>Digitaria</taxon>
    </lineage>
</organism>
<keyword evidence="3" id="KW-0238">DNA-binding</keyword>
<evidence type="ECO:0000313" key="7">
    <source>
        <dbReference type="EMBL" id="KAF8688182.1"/>
    </source>
</evidence>
<dbReference type="GO" id="GO:0003677">
    <property type="term" value="F:DNA binding"/>
    <property type="evidence" value="ECO:0007669"/>
    <property type="project" value="UniProtKB-KW"/>
</dbReference>
<dbReference type="InterPro" id="IPR039218">
    <property type="entry name" value="REM_fam"/>
</dbReference>
<sequence>MASCGNRGAAGGKHLRVLLPFTTDTLRIPDDLAEDIGAEEAFVVSPFGKGRVRPVEVGEDGDGAFLGRGWSEFAGACGVRPGWFLVLRHHGSSVLTVKVFDASCCLTELANRPPCRLASILGPCLRFTTSCTFPLMVAGSQEIPIPANFAQNYISKGDMNNRIAVLSVPLGKICQVEVKMNGPETFFSGGLREPCMITLKTSMDSTESWQVYSNTIKDSRYLLSQGWKRFCQDNSLKEGDLCTFYVVETTLWHVVITRCKEKEASFGSTRCIFEIGPPAWMKKEMNTSTIERVFSLPLAFCVALGLREPCTVTLKTSLNSTMSWQARVVPYKNCNHLFGSGWKRFCHENRINEGDICTFNVVDTKLWHVVITHQ</sequence>
<protein>
    <recommendedName>
        <fullName evidence="6">TF-B3 domain-containing protein</fullName>
    </recommendedName>
</protein>
<keyword evidence="4" id="KW-0804">Transcription</keyword>
<dbReference type="SUPFAM" id="SSF101936">
    <property type="entry name" value="DNA-binding pseudobarrel domain"/>
    <property type="match status" value="3"/>
</dbReference>
<dbReference type="SMART" id="SM01019">
    <property type="entry name" value="B3"/>
    <property type="match status" value="3"/>
</dbReference>
<feature type="domain" description="TF-B3" evidence="6">
    <location>
        <begin position="197"/>
        <end position="260"/>
    </location>
</feature>
<dbReference type="Gene3D" id="2.40.330.10">
    <property type="entry name" value="DNA-binding pseudobarrel domain"/>
    <property type="match status" value="3"/>
</dbReference>
<evidence type="ECO:0000256" key="1">
    <source>
        <dbReference type="ARBA" id="ARBA00004123"/>
    </source>
</evidence>
<evidence type="ECO:0000313" key="8">
    <source>
        <dbReference type="Proteomes" id="UP000636709"/>
    </source>
</evidence>
<dbReference type="PANTHER" id="PTHR31674">
    <property type="entry name" value="B3 DOMAIN-CONTAINING PROTEIN REM-LIKE 3-RELATED"/>
    <property type="match status" value="1"/>
</dbReference>
<accession>A0A835EID5</accession>
<keyword evidence="5" id="KW-0539">Nucleus</keyword>
<dbReference type="PROSITE" id="PS50863">
    <property type="entry name" value="B3"/>
    <property type="match status" value="2"/>
</dbReference>
<reference evidence="7" key="1">
    <citation type="submission" date="2020-07" db="EMBL/GenBank/DDBJ databases">
        <title>Genome sequence and genetic diversity analysis of an under-domesticated orphan crop, white fonio (Digitaria exilis).</title>
        <authorList>
            <person name="Bennetzen J.L."/>
            <person name="Chen S."/>
            <person name="Ma X."/>
            <person name="Wang X."/>
            <person name="Yssel A.E.J."/>
            <person name="Chaluvadi S.R."/>
            <person name="Johnson M."/>
            <person name="Gangashetty P."/>
            <person name="Hamidou F."/>
            <person name="Sanogo M.D."/>
            <person name="Zwaenepoel A."/>
            <person name="Wallace J."/>
            <person name="Van De Peer Y."/>
            <person name="Van Deynze A."/>
        </authorList>
    </citation>
    <scope>NUCLEOTIDE SEQUENCE</scope>
    <source>
        <tissue evidence="7">Leaves</tissue>
    </source>
</reference>